<dbReference type="STRING" id="1294142.CINTURNW_0771"/>
<dbReference type="PATRIC" id="fig|1294142.3.peg.767"/>
<dbReference type="HOGENOM" id="CLU_135084_1_0_9"/>
<dbReference type="AlphaFoldDB" id="U2N875"/>
<evidence type="ECO:0000313" key="3">
    <source>
        <dbReference type="Proteomes" id="UP000016721"/>
    </source>
</evidence>
<keyword evidence="1" id="KW-0472">Membrane</keyword>
<keyword evidence="1" id="KW-0812">Transmembrane</keyword>
<evidence type="ECO:0000313" key="2">
    <source>
        <dbReference type="EMBL" id="ERK31722.1"/>
    </source>
</evidence>
<dbReference type="eggNOG" id="ENOG5033NXY">
    <property type="taxonomic scope" value="Bacteria"/>
</dbReference>
<comment type="caution">
    <text evidence="2">The sequence shown here is derived from an EMBL/GenBank/DDBJ whole genome shotgun (WGS) entry which is preliminary data.</text>
</comment>
<dbReference type="Proteomes" id="UP000016721">
    <property type="component" value="Unassembled WGS sequence"/>
</dbReference>
<gene>
    <name evidence="2" type="ORF">CINTURNW_0771</name>
</gene>
<sequence length="151" mass="17180">MEVSLLELFARGIPEGVLFIFASYIFSRKKFNSKRVLVSIFLVALSGYLTRKLPIQPGVNSILNIFILVAINNNINKIEMIKSIRVSVIIFILQFICEAANIFLLQYLFGIDLNYVFSNSYLKTVYGIPSLFIAAVFVGVYYYVLSRKKEG</sequence>
<protein>
    <submittedName>
        <fullName evidence="2">Uncharacterized protein</fullName>
    </submittedName>
</protein>
<keyword evidence="3" id="KW-1185">Reference proteome</keyword>
<dbReference type="OrthoDB" id="1787445at2"/>
<feature type="transmembrane region" description="Helical" evidence="1">
    <location>
        <begin position="84"/>
        <end position="105"/>
    </location>
</feature>
<feature type="transmembrane region" description="Helical" evidence="1">
    <location>
        <begin position="55"/>
        <end position="72"/>
    </location>
</feature>
<accession>U2N875</accession>
<proteinExistence type="predicted"/>
<keyword evidence="1" id="KW-1133">Transmembrane helix</keyword>
<feature type="transmembrane region" description="Helical" evidence="1">
    <location>
        <begin position="6"/>
        <end position="26"/>
    </location>
</feature>
<evidence type="ECO:0000256" key="1">
    <source>
        <dbReference type="SAM" id="Phobius"/>
    </source>
</evidence>
<organism evidence="2 3">
    <name type="scientific">Clostridium intestinale URNW</name>
    <dbReference type="NCBI Taxonomy" id="1294142"/>
    <lineage>
        <taxon>Bacteria</taxon>
        <taxon>Bacillati</taxon>
        <taxon>Bacillota</taxon>
        <taxon>Clostridia</taxon>
        <taxon>Eubacteriales</taxon>
        <taxon>Clostridiaceae</taxon>
        <taxon>Clostridium</taxon>
    </lineage>
</organism>
<reference evidence="2 3" key="1">
    <citation type="journal article" date="2013" name="Genome Announc.">
        <title>Draft Genome Sequence of the Hydrogen- and Ethanol-Producing Bacterium Clostridium intestinale Strain URNW.</title>
        <authorList>
            <person name="Lal S."/>
            <person name="Ramachandran U."/>
            <person name="Zhang X."/>
            <person name="Sparling R."/>
            <person name="Levin D.B."/>
        </authorList>
    </citation>
    <scope>NUCLEOTIDE SEQUENCE [LARGE SCALE GENOMIC DNA]</scope>
    <source>
        <strain evidence="2 3">URNW</strain>
    </source>
</reference>
<dbReference type="RefSeq" id="WP_021800817.1">
    <property type="nucleotide sequence ID" value="NZ_KI273145.1"/>
</dbReference>
<dbReference type="EMBL" id="APJA01000009">
    <property type="protein sequence ID" value="ERK31722.1"/>
    <property type="molecule type" value="Genomic_DNA"/>
</dbReference>
<name>U2N875_9CLOT</name>
<feature type="transmembrane region" description="Helical" evidence="1">
    <location>
        <begin position="125"/>
        <end position="145"/>
    </location>
</feature>